<accession>A0ABS7PL10</accession>
<dbReference type="EMBL" id="JAINVV010000004">
    <property type="protein sequence ID" value="MBY8821982.1"/>
    <property type="molecule type" value="Genomic_DNA"/>
</dbReference>
<evidence type="ECO:0000259" key="2">
    <source>
        <dbReference type="Pfam" id="PF01989"/>
    </source>
</evidence>
<protein>
    <submittedName>
        <fullName evidence="3">DUF126 domain-containing protein</fullName>
    </submittedName>
</protein>
<name>A0ABS7PL10_9SPHN</name>
<sequence length="141" mass="14504">MLIAARALTPGRAAGPLLLLSEPLSLWGGLDLRTGAIIDRTHPQCGEGIAERIVAMRSARGSSSSSSALVEAARAGVAPAALILGLHDPILTIGALVAADLYGIEIPLIVVDERAWPALVDGVALSIETKGNQAWITVDPV</sequence>
<dbReference type="PANTHER" id="PTHR36577">
    <property type="entry name" value="DUF521 DOMAIN PROTEIN (AFU_ORTHOLOGUE AFUA_6G00490)"/>
    <property type="match status" value="1"/>
</dbReference>
<evidence type="ECO:0000313" key="4">
    <source>
        <dbReference type="Proteomes" id="UP000706039"/>
    </source>
</evidence>
<feature type="domain" description="Phosphomevalonate dehydratase small subunit-like" evidence="2">
    <location>
        <begin position="24"/>
        <end position="108"/>
    </location>
</feature>
<dbReference type="SUPFAM" id="SSF52016">
    <property type="entry name" value="LeuD/IlvD-like"/>
    <property type="match status" value="1"/>
</dbReference>
<keyword evidence="1" id="KW-0456">Lyase</keyword>
<evidence type="ECO:0000313" key="3">
    <source>
        <dbReference type="EMBL" id="MBY8821982.1"/>
    </source>
</evidence>
<evidence type="ECO:0000256" key="1">
    <source>
        <dbReference type="ARBA" id="ARBA00023239"/>
    </source>
</evidence>
<dbReference type="PANTHER" id="PTHR36577:SF3">
    <property type="entry name" value="DUF521 DOMAIN PROTEIN (AFU_ORTHOLOGUE AFUA_6G00490)"/>
    <property type="match status" value="1"/>
</dbReference>
<gene>
    <name evidence="3" type="ORF">K7G82_06745</name>
</gene>
<dbReference type="Pfam" id="PF01989">
    <property type="entry name" value="AcnX_swivel_put"/>
    <property type="match status" value="1"/>
</dbReference>
<organism evidence="3 4">
    <name type="scientific">Sphingomonas colocasiae</name>
    <dbReference type="NCBI Taxonomy" id="1848973"/>
    <lineage>
        <taxon>Bacteria</taxon>
        <taxon>Pseudomonadati</taxon>
        <taxon>Pseudomonadota</taxon>
        <taxon>Alphaproteobacteria</taxon>
        <taxon>Sphingomonadales</taxon>
        <taxon>Sphingomonadaceae</taxon>
        <taxon>Sphingomonas</taxon>
    </lineage>
</organism>
<dbReference type="RefSeq" id="WP_222989103.1">
    <property type="nucleotide sequence ID" value="NZ_JAINVV010000004.1"/>
</dbReference>
<keyword evidence="4" id="KW-1185">Reference proteome</keyword>
<dbReference type="Proteomes" id="UP000706039">
    <property type="component" value="Unassembled WGS sequence"/>
</dbReference>
<reference evidence="3 4" key="1">
    <citation type="submission" date="2021-08" db="EMBL/GenBank/DDBJ databases">
        <authorList>
            <person name="Tuo L."/>
        </authorList>
    </citation>
    <scope>NUCLEOTIDE SEQUENCE [LARGE SCALE GENOMIC DNA]</scope>
    <source>
        <strain evidence="3 4">JCM 31229</strain>
    </source>
</reference>
<proteinExistence type="predicted"/>
<dbReference type="Gene3D" id="3.50.30.10">
    <property type="entry name" value="Phosphohistidine domain"/>
    <property type="match status" value="1"/>
</dbReference>
<comment type="caution">
    <text evidence="3">The sequence shown here is derived from an EMBL/GenBank/DDBJ whole genome shotgun (WGS) entry which is preliminary data.</text>
</comment>
<dbReference type="InterPro" id="IPR002840">
    <property type="entry name" value="PMDh-S-like_dom"/>
</dbReference>